<name>A0ACC2GZ32_DALPE</name>
<gene>
    <name evidence="1" type="ORF">DPEC_G00083750</name>
</gene>
<protein>
    <submittedName>
        <fullName evidence="1">Uncharacterized protein</fullName>
    </submittedName>
</protein>
<keyword evidence="2" id="KW-1185">Reference proteome</keyword>
<accession>A0ACC2GZ32</accession>
<proteinExistence type="predicted"/>
<comment type="caution">
    <text evidence="1">The sequence shown here is derived from an EMBL/GenBank/DDBJ whole genome shotgun (WGS) entry which is preliminary data.</text>
</comment>
<organism evidence="1 2">
    <name type="scientific">Dallia pectoralis</name>
    <name type="common">Alaska blackfish</name>
    <dbReference type="NCBI Taxonomy" id="75939"/>
    <lineage>
        <taxon>Eukaryota</taxon>
        <taxon>Metazoa</taxon>
        <taxon>Chordata</taxon>
        <taxon>Craniata</taxon>
        <taxon>Vertebrata</taxon>
        <taxon>Euteleostomi</taxon>
        <taxon>Actinopterygii</taxon>
        <taxon>Neopterygii</taxon>
        <taxon>Teleostei</taxon>
        <taxon>Protacanthopterygii</taxon>
        <taxon>Esociformes</taxon>
        <taxon>Umbridae</taxon>
        <taxon>Dallia</taxon>
    </lineage>
</organism>
<evidence type="ECO:0000313" key="2">
    <source>
        <dbReference type="Proteomes" id="UP001157502"/>
    </source>
</evidence>
<reference evidence="1" key="1">
    <citation type="submission" date="2021-05" db="EMBL/GenBank/DDBJ databases">
        <authorList>
            <person name="Pan Q."/>
            <person name="Jouanno E."/>
            <person name="Zahm M."/>
            <person name="Klopp C."/>
            <person name="Cabau C."/>
            <person name="Louis A."/>
            <person name="Berthelot C."/>
            <person name="Parey E."/>
            <person name="Roest Crollius H."/>
            <person name="Montfort J."/>
            <person name="Robinson-Rechavi M."/>
            <person name="Bouchez O."/>
            <person name="Lampietro C."/>
            <person name="Lopez Roques C."/>
            <person name="Donnadieu C."/>
            <person name="Postlethwait J."/>
            <person name="Bobe J."/>
            <person name="Dillon D."/>
            <person name="Chandos A."/>
            <person name="von Hippel F."/>
            <person name="Guiguen Y."/>
        </authorList>
    </citation>
    <scope>NUCLEOTIDE SEQUENCE</scope>
    <source>
        <strain evidence="1">YG-Jan2019</strain>
    </source>
</reference>
<dbReference type="Proteomes" id="UP001157502">
    <property type="component" value="Chromosome 7"/>
</dbReference>
<sequence>MVARSKENPERRRMAAYMTPTEAQMTVCPVGTLHHVEVNNAREVWRSAACRDQSSPRRRGLSETWLGPVWSSERCCATLAPGARLSDTPSSAGGRDCHGAKPPRVSSDPFSMQGQCGRSHVLEDPPDKGRGWSWRAKRLAK</sequence>
<dbReference type="EMBL" id="CM055734">
    <property type="protein sequence ID" value="KAJ8008951.1"/>
    <property type="molecule type" value="Genomic_DNA"/>
</dbReference>
<evidence type="ECO:0000313" key="1">
    <source>
        <dbReference type="EMBL" id="KAJ8008951.1"/>
    </source>
</evidence>